<evidence type="ECO:0000256" key="4">
    <source>
        <dbReference type="ARBA" id="ARBA00023136"/>
    </source>
</evidence>
<evidence type="ECO:0000256" key="2">
    <source>
        <dbReference type="ARBA" id="ARBA00022692"/>
    </source>
</evidence>
<sequence>MKPATIFIDSIKNKLFYKIFTWFTRILLSIAFIPSGLKKLLGERFTNIGVDDPVGFFFEALYQSGFYWNYLGFMQLLCSLLILIPRTTYLAAVLYLPIIININFIVISMSFKGTPIITSLMLLANIYLLVWDYKKTNAILSVLLKK</sequence>
<dbReference type="InterPro" id="IPR032808">
    <property type="entry name" value="DoxX"/>
</dbReference>
<name>A0A917MFF0_9FLAO</name>
<evidence type="ECO:0000313" key="7">
    <source>
        <dbReference type="Proteomes" id="UP000633278"/>
    </source>
</evidence>
<protein>
    <recommendedName>
        <fullName evidence="8">DoxX protein</fullName>
    </recommendedName>
</protein>
<evidence type="ECO:0000256" key="1">
    <source>
        <dbReference type="ARBA" id="ARBA00004141"/>
    </source>
</evidence>
<feature type="transmembrane region" description="Helical" evidence="5">
    <location>
        <begin position="15"/>
        <end position="37"/>
    </location>
</feature>
<dbReference type="Proteomes" id="UP000633278">
    <property type="component" value="Unassembled WGS sequence"/>
</dbReference>
<evidence type="ECO:0000256" key="5">
    <source>
        <dbReference type="SAM" id="Phobius"/>
    </source>
</evidence>
<keyword evidence="3 5" id="KW-1133">Transmembrane helix</keyword>
<feature type="transmembrane region" description="Helical" evidence="5">
    <location>
        <begin position="89"/>
        <end position="107"/>
    </location>
</feature>
<keyword evidence="7" id="KW-1185">Reference proteome</keyword>
<feature type="transmembrane region" description="Helical" evidence="5">
    <location>
        <begin position="113"/>
        <end position="131"/>
    </location>
</feature>
<accession>A0A917MFF0</accession>
<dbReference type="Pfam" id="PF07681">
    <property type="entry name" value="DoxX"/>
    <property type="match status" value="1"/>
</dbReference>
<evidence type="ECO:0000256" key="3">
    <source>
        <dbReference type="ARBA" id="ARBA00022989"/>
    </source>
</evidence>
<dbReference type="GO" id="GO:0016020">
    <property type="term" value="C:membrane"/>
    <property type="evidence" value="ECO:0007669"/>
    <property type="project" value="UniProtKB-SubCell"/>
</dbReference>
<dbReference type="AlphaFoldDB" id="A0A917MFF0"/>
<dbReference type="EMBL" id="BMJW01000003">
    <property type="protein sequence ID" value="GGH02551.1"/>
    <property type="molecule type" value="Genomic_DNA"/>
</dbReference>
<keyword evidence="2 5" id="KW-0812">Transmembrane</keyword>
<gene>
    <name evidence="6" type="ORF">GCM10011416_21670</name>
</gene>
<dbReference type="RefSeq" id="WP_188599370.1">
    <property type="nucleotide sequence ID" value="NZ_BMJW01000003.1"/>
</dbReference>
<comment type="caution">
    <text evidence="6">The sequence shown here is derived from an EMBL/GenBank/DDBJ whole genome shotgun (WGS) entry which is preliminary data.</text>
</comment>
<comment type="subcellular location">
    <subcellularLocation>
        <location evidence="1">Membrane</location>
        <topology evidence="1">Multi-pass membrane protein</topology>
    </subcellularLocation>
</comment>
<evidence type="ECO:0000313" key="6">
    <source>
        <dbReference type="EMBL" id="GGH02551.1"/>
    </source>
</evidence>
<feature type="transmembrane region" description="Helical" evidence="5">
    <location>
        <begin position="66"/>
        <end position="84"/>
    </location>
</feature>
<evidence type="ECO:0008006" key="8">
    <source>
        <dbReference type="Google" id="ProtNLM"/>
    </source>
</evidence>
<reference evidence="6" key="2">
    <citation type="submission" date="2020-09" db="EMBL/GenBank/DDBJ databases">
        <authorList>
            <person name="Sun Q."/>
            <person name="Zhou Y."/>
        </authorList>
    </citation>
    <scope>NUCLEOTIDE SEQUENCE</scope>
    <source>
        <strain evidence="6">CGMCC 1.15763</strain>
    </source>
</reference>
<keyword evidence="4 5" id="KW-0472">Membrane</keyword>
<reference evidence="6" key="1">
    <citation type="journal article" date="2014" name="Int. J. Syst. Evol. Microbiol.">
        <title>Complete genome sequence of Corynebacterium casei LMG S-19264T (=DSM 44701T), isolated from a smear-ripened cheese.</title>
        <authorList>
            <consortium name="US DOE Joint Genome Institute (JGI-PGF)"/>
            <person name="Walter F."/>
            <person name="Albersmeier A."/>
            <person name="Kalinowski J."/>
            <person name="Ruckert C."/>
        </authorList>
    </citation>
    <scope>NUCLEOTIDE SEQUENCE</scope>
    <source>
        <strain evidence="6">CGMCC 1.15763</strain>
    </source>
</reference>
<proteinExistence type="predicted"/>
<organism evidence="6 7">
    <name type="scientific">Polaribacter pacificus</name>
    <dbReference type="NCBI Taxonomy" id="1775173"/>
    <lineage>
        <taxon>Bacteria</taxon>
        <taxon>Pseudomonadati</taxon>
        <taxon>Bacteroidota</taxon>
        <taxon>Flavobacteriia</taxon>
        <taxon>Flavobacteriales</taxon>
        <taxon>Flavobacteriaceae</taxon>
    </lineage>
</organism>